<dbReference type="InterPro" id="IPR013536">
    <property type="entry name" value="WLM_dom"/>
</dbReference>
<proteinExistence type="predicted"/>
<keyword evidence="3" id="KW-1185">Reference proteome</keyword>
<protein>
    <recommendedName>
        <fullName evidence="1">WLM domain-containing protein</fullName>
    </recommendedName>
</protein>
<dbReference type="STRING" id="683960.A0A1E3NUN1"/>
<dbReference type="InterPro" id="IPR053000">
    <property type="entry name" value="WSS1-like_metalloprotease"/>
</dbReference>
<dbReference type="GO" id="GO:0000324">
    <property type="term" value="C:fungal-type vacuole"/>
    <property type="evidence" value="ECO:0007669"/>
    <property type="project" value="EnsemblFungi"/>
</dbReference>
<dbReference type="GeneID" id="30198091"/>
<dbReference type="GO" id="GO:0036205">
    <property type="term" value="P:histone catabolic process"/>
    <property type="evidence" value="ECO:0007669"/>
    <property type="project" value="EnsemblFungi"/>
</dbReference>
<dbReference type="AlphaFoldDB" id="A0A1E3NUN1"/>
<evidence type="ECO:0000313" key="3">
    <source>
        <dbReference type="Proteomes" id="UP000094112"/>
    </source>
</evidence>
<dbReference type="Proteomes" id="UP000094112">
    <property type="component" value="Unassembled WGS sequence"/>
</dbReference>
<dbReference type="OrthoDB" id="49605at2759"/>
<dbReference type="GO" id="GO:0106300">
    <property type="term" value="P:protein-DNA covalent cross-linking repair"/>
    <property type="evidence" value="ECO:0007669"/>
    <property type="project" value="EnsemblFungi"/>
</dbReference>
<dbReference type="PANTHER" id="PTHR46622">
    <property type="entry name" value="DNA-DEPENDENT METALLOPROTEASE WSS1"/>
    <property type="match status" value="1"/>
</dbReference>
<sequence>ISNIAALKRKPNQQEALNILYDIANTVTPIMKEYGFKVRNLCEFSPKADNLLGMNMNSGFKIFIRLRPPHNDNVFYPMNELIGTMLHELTHNKHGPHDAKFYKLLDELTTKQEMILAKGGPVFEQAPFQGLGNKLGGKELTNVRDSRLKRLDIKYEGGVKKLGGTSDKKADLKDLVREAAIKRYEDNKWCHGAGKGDIPDDDELDIIEID</sequence>
<feature type="non-terminal residue" evidence="2">
    <location>
        <position position="210"/>
    </location>
</feature>
<organism evidence="2 3">
    <name type="scientific">Wickerhamomyces anomalus (strain ATCC 58044 / CBS 1984 / NCYC 433 / NRRL Y-366-8)</name>
    <name type="common">Yeast</name>
    <name type="synonym">Hansenula anomala</name>
    <dbReference type="NCBI Taxonomy" id="683960"/>
    <lineage>
        <taxon>Eukaryota</taxon>
        <taxon>Fungi</taxon>
        <taxon>Dikarya</taxon>
        <taxon>Ascomycota</taxon>
        <taxon>Saccharomycotina</taxon>
        <taxon>Saccharomycetes</taxon>
        <taxon>Phaffomycetales</taxon>
        <taxon>Wickerhamomycetaceae</taxon>
        <taxon>Wickerhamomyces</taxon>
    </lineage>
</organism>
<dbReference type="PANTHER" id="PTHR46622:SF1">
    <property type="entry name" value="DNA-DEPENDENT METALLOPROTEASE WSS1"/>
    <property type="match status" value="1"/>
</dbReference>
<dbReference type="PROSITE" id="PS51397">
    <property type="entry name" value="WLM"/>
    <property type="match status" value="1"/>
</dbReference>
<dbReference type="EMBL" id="KV454215">
    <property type="protein sequence ID" value="ODQ56901.1"/>
    <property type="molecule type" value="Genomic_DNA"/>
</dbReference>
<feature type="non-terminal residue" evidence="2">
    <location>
        <position position="1"/>
    </location>
</feature>
<dbReference type="GO" id="GO:1990414">
    <property type="term" value="P:replication-born double-strand break repair via sister chromatid exchange"/>
    <property type="evidence" value="ECO:0007669"/>
    <property type="project" value="EnsemblFungi"/>
</dbReference>
<accession>A0A1E3NUN1</accession>
<feature type="domain" description="WLM" evidence="1">
    <location>
        <begin position="1"/>
        <end position="185"/>
    </location>
</feature>
<dbReference type="GO" id="GO:0004222">
    <property type="term" value="F:metalloendopeptidase activity"/>
    <property type="evidence" value="ECO:0007669"/>
    <property type="project" value="EnsemblFungi"/>
</dbReference>
<dbReference type="GO" id="GO:0016925">
    <property type="term" value="P:protein sumoylation"/>
    <property type="evidence" value="ECO:0007669"/>
    <property type="project" value="EnsemblFungi"/>
</dbReference>
<name>A0A1E3NUN1_WICAA</name>
<dbReference type="GO" id="GO:0061665">
    <property type="term" value="F:SUMO ligase activity"/>
    <property type="evidence" value="ECO:0007669"/>
    <property type="project" value="EnsemblFungi"/>
</dbReference>
<dbReference type="GO" id="GO:0032183">
    <property type="term" value="F:SUMO binding"/>
    <property type="evidence" value="ECO:0007669"/>
    <property type="project" value="EnsemblFungi"/>
</dbReference>
<dbReference type="GO" id="GO:0019985">
    <property type="term" value="P:translesion synthesis"/>
    <property type="evidence" value="ECO:0007669"/>
    <property type="project" value="EnsemblFungi"/>
</dbReference>
<reference evidence="2 3" key="1">
    <citation type="journal article" date="2016" name="Proc. Natl. Acad. Sci. U.S.A.">
        <title>Comparative genomics of biotechnologically important yeasts.</title>
        <authorList>
            <person name="Riley R."/>
            <person name="Haridas S."/>
            <person name="Wolfe K.H."/>
            <person name="Lopes M.R."/>
            <person name="Hittinger C.T."/>
            <person name="Goeker M."/>
            <person name="Salamov A.A."/>
            <person name="Wisecaver J.H."/>
            <person name="Long T.M."/>
            <person name="Calvey C.H."/>
            <person name="Aerts A.L."/>
            <person name="Barry K.W."/>
            <person name="Choi C."/>
            <person name="Clum A."/>
            <person name="Coughlan A.Y."/>
            <person name="Deshpande S."/>
            <person name="Douglass A.P."/>
            <person name="Hanson S.J."/>
            <person name="Klenk H.-P."/>
            <person name="LaButti K.M."/>
            <person name="Lapidus A."/>
            <person name="Lindquist E.A."/>
            <person name="Lipzen A.M."/>
            <person name="Meier-Kolthoff J.P."/>
            <person name="Ohm R.A."/>
            <person name="Otillar R.P."/>
            <person name="Pangilinan J.L."/>
            <person name="Peng Y."/>
            <person name="Rokas A."/>
            <person name="Rosa C.A."/>
            <person name="Scheuner C."/>
            <person name="Sibirny A.A."/>
            <person name="Slot J.C."/>
            <person name="Stielow J.B."/>
            <person name="Sun H."/>
            <person name="Kurtzman C.P."/>
            <person name="Blackwell M."/>
            <person name="Grigoriev I.V."/>
            <person name="Jeffries T.W."/>
        </authorList>
    </citation>
    <scope>NUCLEOTIDE SEQUENCE [LARGE SCALE GENOMIC DNA]</scope>
    <source>
        <strain evidence="3">ATCC 58044 / CBS 1984 / NCYC 433 / NRRL Y-366-8</strain>
    </source>
</reference>
<gene>
    <name evidence="2" type="ORF">WICANDRAFT_19914</name>
</gene>
<evidence type="ECO:0000313" key="2">
    <source>
        <dbReference type="EMBL" id="ODQ56901.1"/>
    </source>
</evidence>
<evidence type="ECO:0000259" key="1">
    <source>
        <dbReference type="PROSITE" id="PS51397"/>
    </source>
</evidence>
<dbReference type="GO" id="GO:0005635">
    <property type="term" value="C:nuclear envelope"/>
    <property type="evidence" value="ECO:0007669"/>
    <property type="project" value="EnsemblFungi"/>
</dbReference>
<dbReference type="Pfam" id="PF08325">
    <property type="entry name" value="WLM"/>
    <property type="match status" value="1"/>
</dbReference>
<dbReference type="RefSeq" id="XP_019036108.1">
    <property type="nucleotide sequence ID" value="XM_019180845.1"/>
</dbReference>